<gene>
    <name evidence="2" type="ORF">GCM10011390_43100</name>
</gene>
<comment type="caution">
    <text evidence="2">The sequence shown here is derived from an EMBL/GenBank/DDBJ whole genome shotgun (WGS) entry which is preliminary data.</text>
</comment>
<evidence type="ECO:0000256" key="1">
    <source>
        <dbReference type="SAM" id="MobiDB-lite"/>
    </source>
</evidence>
<feature type="compositionally biased region" description="Basic and acidic residues" evidence="1">
    <location>
        <begin position="1"/>
        <end position="24"/>
    </location>
</feature>
<reference evidence="2" key="2">
    <citation type="submission" date="2020-09" db="EMBL/GenBank/DDBJ databases">
        <authorList>
            <person name="Sun Q."/>
            <person name="Zhou Y."/>
        </authorList>
    </citation>
    <scope>NUCLEOTIDE SEQUENCE</scope>
    <source>
        <strain evidence="2">CGMCC 1.15367</strain>
    </source>
</reference>
<keyword evidence="3" id="KW-1185">Reference proteome</keyword>
<feature type="compositionally biased region" description="Polar residues" evidence="1">
    <location>
        <begin position="25"/>
        <end position="34"/>
    </location>
</feature>
<proteinExistence type="predicted"/>
<feature type="region of interest" description="Disordered" evidence="1">
    <location>
        <begin position="1"/>
        <end position="41"/>
    </location>
</feature>
<organism evidence="2 3">
    <name type="scientific">Aureimonas endophytica</name>
    <dbReference type="NCBI Taxonomy" id="2027858"/>
    <lineage>
        <taxon>Bacteria</taxon>
        <taxon>Pseudomonadati</taxon>
        <taxon>Pseudomonadota</taxon>
        <taxon>Alphaproteobacteria</taxon>
        <taxon>Hyphomicrobiales</taxon>
        <taxon>Aurantimonadaceae</taxon>
        <taxon>Aureimonas</taxon>
    </lineage>
</organism>
<name>A0A916ZYP0_9HYPH</name>
<accession>A0A916ZYP0</accession>
<sequence length="125" mass="14202">MVKSRKEAGGGEERQATDSIRKSTDSTLSSQESVNRVAESVAQPFVSPPLDGLARQLRRNRARLAAETDSFVRETFVLPRDAARVKAREWFDRYPKAAYWTSVESWRVLPGDEVEFTMRRLPTAD</sequence>
<evidence type="ECO:0000313" key="3">
    <source>
        <dbReference type="Proteomes" id="UP000644699"/>
    </source>
</evidence>
<dbReference type="AlphaFoldDB" id="A0A916ZYP0"/>
<dbReference type="EMBL" id="BMIQ01000008">
    <property type="protein sequence ID" value="GGE19272.1"/>
    <property type="molecule type" value="Genomic_DNA"/>
</dbReference>
<dbReference type="Proteomes" id="UP000644699">
    <property type="component" value="Unassembled WGS sequence"/>
</dbReference>
<protein>
    <submittedName>
        <fullName evidence="2">Uncharacterized protein</fullName>
    </submittedName>
</protein>
<evidence type="ECO:0000313" key="2">
    <source>
        <dbReference type="EMBL" id="GGE19272.1"/>
    </source>
</evidence>
<reference evidence="2" key="1">
    <citation type="journal article" date="2014" name="Int. J. Syst. Evol. Microbiol.">
        <title>Complete genome sequence of Corynebacterium casei LMG S-19264T (=DSM 44701T), isolated from a smear-ripened cheese.</title>
        <authorList>
            <consortium name="US DOE Joint Genome Institute (JGI-PGF)"/>
            <person name="Walter F."/>
            <person name="Albersmeier A."/>
            <person name="Kalinowski J."/>
            <person name="Ruckert C."/>
        </authorList>
    </citation>
    <scope>NUCLEOTIDE SEQUENCE</scope>
    <source>
        <strain evidence="2">CGMCC 1.15367</strain>
    </source>
</reference>